<feature type="compositionally biased region" description="Basic and acidic residues" evidence="1">
    <location>
        <begin position="12"/>
        <end position="22"/>
    </location>
</feature>
<feature type="region of interest" description="Disordered" evidence="1">
    <location>
        <begin position="1"/>
        <end position="84"/>
    </location>
</feature>
<feature type="compositionally biased region" description="Basic and acidic residues" evidence="1">
    <location>
        <begin position="54"/>
        <end position="70"/>
    </location>
</feature>
<proteinExistence type="predicted"/>
<gene>
    <name evidence="2" type="ORF">SISSUDRAFT_1067764</name>
</gene>
<dbReference type="AlphaFoldDB" id="A0A165WQP6"/>
<evidence type="ECO:0000313" key="2">
    <source>
        <dbReference type="EMBL" id="KZT31431.1"/>
    </source>
</evidence>
<dbReference type="EMBL" id="KV428586">
    <property type="protein sequence ID" value="KZT31431.1"/>
    <property type="molecule type" value="Genomic_DNA"/>
</dbReference>
<protein>
    <submittedName>
        <fullName evidence="2">Uncharacterized protein</fullName>
    </submittedName>
</protein>
<accession>A0A165WQP6</accession>
<sequence>MSHSPAPIAMDVDPHIFPRLPDDQLLSPPSPDQVSAMYESQEDNTSNNPPTAPEDQHDDNADDSEARGSHTETSGSPPAADAEETLNLSGSPALMFGPPPGSDVLPNKEYRDSEFWGSFMPIMHDYDPPCAAFYDQAWKDFHFRKVNEAGHMRGTIDTNSENLHFKEHFISVFGLVATKDDGVALGPMGVRRPPQPIRDGNNPSASIVLEAPQCRERRVYDDQVGELNLRAVDNEAILSGQELSQQGKIQHFDHLVATKGVSHVLRLDRYGGLTRIAITTDTLFDMPRGYPKNSIPHVPTPLPSRLQATTSTPPALETHDTVELEPNGFYDPSCWPELDKAPYMQLPPGTRIRQQPIYGTDRQLIAPWDMQRVLRPGTLVIAQCSFVMWNWNNKSGNEHKYQLKLSRLDVVDYSMCESESHMPVAATPSSSSYKYVTPSPSAPPPQFGPPQKRRKLE</sequence>
<evidence type="ECO:0000313" key="3">
    <source>
        <dbReference type="Proteomes" id="UP000076798"/>
    </source>
</evidence>
<reference evidence="2 3" key="1">
    <citation type="journal article" date="2016" name="Mol. Biol. Evol.">
        <title>Comparative Genomics of Early-Diverging Mushroom-Forming Fungi Provides Insights into the Origins of Lignocellulose Decay Capabilities.</title>
        <authorList>
            <person name="Nagy L.G."/>
            <person name="Riley R."/>
            <person name="Tritt A."/>
            <person name="Adam C."/>
            <person name="Daum C."/>
            <person name="Floudas D."/>
            <person name="Sun H."/>
            <person name="Yadav J.S."/>
            <person name="Pangilinan J."/>
            <person name="Larsson K.H."/>
            <person name="Matsuura K."/>
            <person name="Barry K."/>
            <person name="Labutti K."/>
            <person name="Kuo R."/>
            <person name="Ohm R.A."/>
            <person name="Bhattacharya S.S."/>
            <person name="Shirouzu T."/>
            <person name="Yoshinaga Y."/>
            <person name="Martin F.M."/>
            <person name="Grigoriev I.V."/>
            <person name="Hibbett D.S."/>
        </authorList>
    </citation>
    <scope>NUCLEOTIDE SEQUENCE [LARGE SCALE GENOMIC DNA]</scope>
    <source>
        <strain evidence="2 3">HHB10207 ss-3</strain>
    </source>
</reference>
<keyword evidence="3" id="KW-1185">Reference proteome</keyword>
<organism evidence="2 3">
    <name type="scientific">Sistotremastrum suecicum HHB10207 ss-3</name>
    <dbReference type="NCBI Taxonomy" id="1314776"/>
    <lineage>
        <taxon>Eukaryota</taxon>
        <taxon>Fungi</taxon>
        <taxon>Dikarya</taxon>
        <taxon>Basidiomycota</taxon>
        <taxon>Agaricomycotina</taxon>
        <taxon>Agaricomycetes</taxon>
        <taxon>Sistotremastrales</taxon>
        <taxon>Sistotremastraceae</taxon>
        <taxon>Sistotremastrum</taxon>
    </lineage>
</organism>
<dbReference type="Proteomes" id="UP000076798">
    <property type="component" value="Unassembled WGS sequence"/>
</dbReference>
<feature type="region of interest" description="Disordered" evidence="1">
    <location>
        <begin position="423"/>
        <end position="457"/>
    </location>
</feature>
<dbReference type="OrthoDB" id="3060725at2759"/>
<evidence type="ECO:0000256" key="1">
    <source>
        <dbReference type="SAM" id="MobiDB-lite"/>
    </source>
</evidence>
<name>A0A165WQP6_9AGAM</name>